<evidence type="ECO:0000256" key="5">
    <source>
        <dbReference type="ARBA" id="ARBA00022777"/>
    </source>
</evidence>
<feature type="transmembrane region" description="Helical" evidence="7">
    <location>
        <begin position="197"/>
        <end position="220"/>
    </location>
</feature>
<dbReference type="InterPro" id="IPR004358">
    <property type="entry name" value="Sig_transdc_His_kin-like_C"/>
</dbReference>
<protein>
    <recommendedName>
        <fullName evidence="2">histidine kinase</fullName>
        <ecNumber evidence="2">2.7.13.3</ecNumber>
    </recommendedName>
</protein>
<keyword evidence="7" id="KW-0812">Transmembrane</keyword>
<reference evidence="10 11" key="1">
    <citation type="submission" date="2024-05" db="EMBL/GenBank/DDBJ databases">
        <authorList>
            <person name="Liu Q."/>
            <person name="Xin Y.-H."/>
        </authorList>
    </citation>
    <scope>NUCLEOTIDE SEQUENCE [LARGE SCALE GENOMIC DNA]</scope>
    <source>
        <strain evidence="10 11">CGMCC 1.10181</strain>
    </source>
</reference>
<evidence type="ECO:0000256" key="1">
    <source>
        <dbReference type="ARBA" id="ARBA00000085"/>
    </source>
</evidence>
<dbReference type="SUPFAM" id="SSF47384">
    <property type="entry name" value="Homodimeric domain of signal transducing histidine kinase"/>
    <property type="match status" value="1"/>
</dbReference>
<keyword evidence="5" id="KW-0418">Kinase</keyword>
<dbReference type="Pfam" id="PF02518">
    <property type="entry name" value="HATPase_c"/>
    <property type="match status" value="1"/>
</dbReference>
<dbReference type="InterPro" id="IPR003661">
    <property type="entry name" value="HisK_dim/P_dom"/>
</dbReference>
<dbReference type="Gene3D" id="3.40.50.2300">
    <property type="match status" value="1"/>
</dbReference>
<evidence type="ECO:0000256" key="7">
    <source>
        <dbReference type="SAM" id="Phobius"/>
    </source>
</evidence>
<comment type="caution">
    <text evidence="10">The sequence shown here is derived from an EMBL/GenBank/DDBJ whole genome shotgun (WGS) entry which is preliminary data.</text>
</comment>
<dbReference type="SUPFAM" id="SSF52172">
    <property type="entry name" value="CheY-like"/>
    <property type="match status" value="1"/>
</dbReference>
<dbReference type="SMART" id="SM00448">
    <property type="entry name" value="REC"/>
    <property type="match status" value="1"/>
</dbReference>
<dbReference type="InterPro" id="IPR001789">
    <property type="entry name" value="Sig_transdc_resp-reg_receiver"/>
</dbReference>
<evidence type="ECO:0000313" key="11">
    <source>
        <dbReference type="Proteomes" id="UP001419910"/>
    </source>
</evidence>
<keyword evidence="7" id="KW-1133">Transmembrane helix</keyword>
<keyword evidence="11" id="KW-1185">Reference proteome</keyword>
<dbReference type="RefSeq" id="WP_343890511.1">
    <property type="nucleotide sequence ID" value="NZ_BAAAEH010000035.1"/>
</dbReference>
<dbReference type="PRINTS" id="PR00344">
    <property type="entry name" value="BCTRLSENSOR"/>
</dbReference>
<dbReference type="Proteomes" id="UP001419910">
    <property type="component" value="Unassembled WGS sequence"/>
</dbReference>
<keyword evidence="7" id="KW-0472">Membrane</keyword>
<comment type="catalytic activity">
    <reaction evidence="1">
        <text>ATP + protein L-histidine = ADP + protein N-phospho-L-histidine.</text>
        <dbReference type="EC" id="2.7.13.3"/>
    </reaction>
</comment>
<evidence type="ECO:0000256" key="3">
    <source>
        <dbReference type="ARBA" id="ARBA00022553"/>
    </source>
</evidence>
<feature type="domain" description="Response regulatory" evidence="9">
    <location>
        <begin position="535"/>
        <end position="651"/>
    </location>
</feature>
<evidence type="ECO:0000256" key="6">
    <source>
        <dbReference type="PROSITE-ProRule" id="PRU00169"/>
    </source>
</evidence>
<dbReference type="EC" id="2.7.13.3" evidence="2"/>
<dbReference type="CDD" id="cd17546">
    <property type="entry name" value="REC_hyHK_CKI1_RcsC-like"/>
    <property type="match status" value="1"/>
</dbReference>
<feature type="transmembrane region" description="Helical" evidence="7">
    <location>
        <begin position="232"/>
        <end position="253"/>
    </location>
</feature>
<dbReference type="CDD" id="cd00082">
    <property type="entry name" value="HisKA"/>
    <property type="match status" value="1"/>
</dbReference>
<dbReference type="CDD" id="cd16922">
    <property type="entry name" value="HATPase_EvgS-ArcB-TorS-like"/>
    <property type="match status" value="1"/>
</dbReference>
<gene>
    <name evidence="10" type="ORF">ABC974_02625</name>
</gene>
<dbReference type="Gene3D" id="1.10.287.130">
    <property type="match status" value="1"/>
</dbReference>
<dbReference type="InterPro" id="IPR036890">
    <property type="entry name" value="HATPase_C_sf"/>
</dbReference>
<accession>A0ABU9XY77</accession>
<keyword evidence="4" id="KW-0808">Transferase</keyword>
<keyword evidence="3 6" id="KW-0597">Phosphoprotein</keyword>
<evidence type="ECO:0000259" key="9">
    <source>
        <dbReference type="PROSITE" id="PS50110"/>
    </source>
</evidence>
<proteinExistence type="predicted"/>
<dbReference type="Pfam" id="PF00072">
    <property type="entry name" value="Response_reg"/>
    <property type="match status" value="1"/>
</dbReference>
<dbReference type="PANTHER" id="PTHR43047:SF72">
    <property type="entry name" value="OSMOSENSING HISTIDINE PROTEIN KINASE SLN1"/>
    <property type="match status" value="1"/>
</dbReference>
<dbReference type="Pfam" id="PF00512">
    <property type="entry name" value="HisKA"/>
    <property type="match status" value="1"/>
</dbReference>
<feature type="transmembrane region" description="Helical" evidence="7">
    <location>
        <begin position="23"/>
        <end position="43"/>
    </location>
</feature>
<dbReference type="Gene3D" id="3.30.565.10">
    <property type="entry name" value="Histidine kinase-like ATPase, C-terminal domain"/>
    <property type="match status" value="1"/>
</dbReference>
<evidence type="ECO:0000259" key="8">
    <source>
        <dbReference type="PROSITE" id="PS50109"/>
    </source>
</evidence>
<dbReference type="InterPro" id="IPR036097">
    <property type="entry name" value="HisK_dim/P_sf"/>
</dbReference>
<dbReference type="SMART" id="SM00387">
    <property type="entry name" value="HATPase_c"/>
    <property type="match status" value="1"/>
</dbReference>
<feature type="domain" description="Histidine kinase" evidence="8">
    <location>
        <begin position="293"/>
        <end position="513"/>
    </location>
</feature>
<feature type="modified residue" description="4-aspartylphosphate" evidence="6">
    <location>
        <position position="584"/>
    </location>
</feature>
<dbReference type="PANTHER" id="PTHR43047">
    <property type="entry name" value="TWO-COMPONENT HISTIDINE PROTEIN KINASE"/>
    <property type="match status" value="1"/>
</dbReference>
<name>A0ABU9XY77_9SPHN</name>
<dbReference type="SUPFAM" id="SSF55874">
    <property type="entry name" value="ATPase domain of HSP90 chaperone/DNA topoisomerase II/histidine kinase"/>
    <property type="match status" value="1"/>
</dbReference>
<dbReference type="PROSITE" id="PS50109">
    <property type="entry name" value="HIS_KIN"/>
    <property type="match status" value="1"/>
</dbReference>
<evidence type="ECO:0000313" key="10">
    <source>
        <dbReference type="EMBL" id="MEN2788507.1"/>
    </source>
</evidence>
<sequence length="736" mass="80586">MEDAPAHQPPGKWFRGTTFKVEAAIFLLLVATFAAMLGQNAIIRQRLTLAPEAGTFAPYAYSDHDNAGASSISLNPAILSWTCTLRSGFAYPYCGYGMLFDPADNTKGRVFSNYETITLRLIYHGPPGHLKLLLKNFDPKYSRAGAGDSTKPNVAEFAVVDGENEIHLTRDQFAVDQWWATSHHLSPEQAKPEFGNVIAVDILSGSGATLGTFSVAVQSIVFEGVYLSSAQWYLVIISVWLVLTAIFLVYRMFRVRRGYEDRQQRQVAESRELVAARTEAEAASAAKSQFLANMSHELRTPLNAILGYAQLLRSDGLTDRQLSAVQTINQSGEHLLALITDLLDLSKVEAGRLELLPAPFDLRATVDNVAQMIRLRAEEKDLRFIVEISDDVPRHLVGDRKRIRQVLINLLGNATKFTTAGEVRLTVSTVSWEGGNVRLRFDVLDTGPGIRSDQLNLIFQPFEQVGSARDRIGGTGLGLSITRQIVEVMEGQIDVMSTVGKGSRFRVEASFPLAAVELPAPGAASGKPAGGAGCEVLVVDDVAANRTLLRDVLENRGYRVREAADGLEAVELAEAAAPDLILMDLKMPVLDGLEAMRRLQHRQTLRMIPIIAISANPTAEMEAEVRAAGAEGLLAKPIDLTQLHRCIEDLLVRRQEDGIADGRQPMTIPPADQMIRLLTLARTGNMRAVRTEASTILNLDPQYRPFALRLEALAAAYQSPAVLRLIEQHIEAGEAA</sequence>
<dbReference type="InterPro" id="IPR011006">
    <property type="entry name" value="CheY-like_superfamily"/>
</dbReference>
<dbReference type="InterPro" id="IPR003594">
    <property type="entry name" value="HATPase_dom"/>
</dbReference>
<dbReference type="InterPro" id="IPR005467">
    <property type="entry name" value="His_kinase_dom"/>
</dbReference>
<organism evidence="10 11">
    <name type="scientific">Sphingomonas oligophenolica</name>
    <dbReference type="NCBI Taxonomy" id="301154"/>
    <lineage>
        <taxon>Bacteria</taxon>
        <taxon>Pseudomonadati</taxon>
        <taxon>Pseudomonadota</taxon>
        <taxon>Alphaproteobacteria</taxon>
        <taxon>Sphingomonadales</taxon>
        <taxon>Sphingomonadaceae</taxon>
        <taxon>Sphingomonas</taxon>
    </lineage>
</organism>
<evidence type="ECO:0000256" key="2">
    <source>
        <dbReference type="ARBA" id="ARBA00012438"/>
    </source>
</evidence>
<evidence type="ECO:0000256" key="4">
    <source>
        <dbReference type="ARBA" id="ARBA00022679"/>
    </source>
</evidence>
<dbReference type="EMBL" id="JBDIME010000002">
    <property type="protein sequence ID" value="MEN2788507.1"/>
    <property type="molecule type" value="Genomic_DNA"/>
</dbReference>
<dbReference type="PROSITE" id="PS50110">
    <property type="entry name" value="RESPONSE_REGULATORY"/>
    <property type="match status" value="1"/>
</dbReference>
<dbReference type="SMART" id="SM00388">
    <property type="entry name" value="HisKA"/>
    <property type="match status" value="1"/>
</dbReference>